<dbReference type="Gene3D" id="2.160.10.10">
    <property type="entry name" value="Hexapeptide repeat proteins"/>
    <property type="match status" value="1"/>
</dbReference>
<dbReference type="eggNOG" id="COG1208">
    <property type="taxonomic scope" value="Bacteria"/>
</dbReference>
<dbReference type="SUPFAM" id="SSF51161">
    <property type="entry name" value="Trimeric LpxA-like enzymes"/>
    <property type="match status" value="1"/>
</dbReference>
<dbReference type="EMBL" id="ABVL01000013">
    <property type="protein sequence ID" value="EDY18383.1"/>
    <property type="molecule type" value="Genomic_DNA"/>
</dbReference>
<dbReference type="Proteomes" id="UP000005824">
    <property type="component" value="Unassembled WGS sequence"/>
</dbReference>
<protein>
    <submittedName>
        <fullName evidence="4">Putative UDP-N-acetylglucosamine diphosphorylase</fullName>
    </submittedName>
</protein>
<keyword evidence="1" id="KW-0808">Transferase</keyword>
<reference evidence="4 5" key="1">
    <citation type="journal article" date="2011" name="J. Bacteriol.">
        <title>Genome sequence of Chthoniobacter flavus Ellin428, an aerobic heterotrophic soil bacterium.</title>
        <authorList>
            <person name="Kant R."/>
            <person name="van Passel M.W."/>
            <person name="Palva A."/>
            <person name="Lucas S."/>
            <person name="Lapidus A."/>
            <person name="Glavina Del Rio T."/>
            <person name="Dalin E."/>
            <person name="Tice H."/>
            <person name="Bruce D."/>
            <person name="Goodwin L."/>
            <person name="Pitluck S."/>
            <person name="Larimer F.W."/>
            <person name="Land M.L."/>
            <person name="Hauser L."/>
            <person name="Sangwan P."/>
            <person name="de Vos W.M."/>
            <person name="Janssen P.H."/>
            <person name="Smidt H."/>
        </authorList>
    </citation>
    <scope>NUCLEOTIDE SEQUENCE [LARGE SCALE GENOMIC DNA]</scope>
    <source>
        <strain evidence="4 5">Ellin428</strain>
    </source>
</reference>
<dbReference type="GO" id="GO:0016746">
    <property type="term" value="F:acyltransferase activity"/>
    <property type="evidence" value="ECO:0007669"/>
    <property type="project" value="UniProtKB-KW"/>
</dbReference>
<keyword evidence="2" id="KW-0012">Acyltransferase</keyword>
<proteinExistence type="predicted"/>
<evidence type="ECO:0000256" key="1">
    <source>
        <dbReference type="ARBA" id="ARBA00022679"/>
    </source>
</evidence>
<dbReference type="GO" id="GO:0016779">
    <property type="term" value="F:nucleotidyltransferase activity"/>
    <property type="evidence" value="ECO:0007669"/>
    <property type="project" value="UniProtKB-ARBA"/>
</dbReference>
<dbReference type="InterPro" id="IPR011004">
    <property type="entry name" value="Trimer_LpxA-like_sf"/>
</dbReference>
<name>B4D5H8_9BACT</name>
<gene>
    <name evidence="4" type="ORF">CfE428DRAFT_4167</name>
</gene>
<dbReference type="CDD" id="cd05636">
    <property type="entry name" value="LbH_G1P_TT_C_like"/>
    <property type="match status" value="1"/>
</dbReference>
<dbReference type="RefSeq" id="WP_006981491.1">
    <property type="nucleotide sequence ID" value="NZ_ABVL01000013.1"/>
</dbReference>
<comment type="caution">
    <text evidence="4">The sequence shown here is derived from an EMBL/GenBank/DDBJ whole genome shotgun (WGS) entry which is preliminary data.</text>
</comment>
<dbReference type="AlphaFoldDB" id="B4D5H8"/>
<dbReference type="Pfam" id="PF25087">
    <property type="entry name" value="GMPPB_C"/>
    <property type="match status" value="1"/>
</dbReference>
<dbReference type="InParanoid" id="B4D5H8"/>
<dbReference type="PANTHER" id="PTHR43584">
    <property type="entry name" value="NUCLEOTIDYL TRANSFERASE"/>
    <property type="match status" value="1"/>
</dbReference>
<sequence length="226" mass="24433">MTFSPGDYLDLNHTEHRMLFENSVNAWDALKQITSYLQFRLKPAIQGRLVGKPFISGAVFIGKGTVIEQGAMIKGPAWIGEGCEIRNGCYIRENVIVGSGCVLGNSCEFKNSIIFDEAQIPHFNYVGDSIIGYRGHLGAGVILSNVKLDHGEIVVPTAGGLVPTGLKKFGAIVGDRAEIGCNSVINPGSLIGRNSVIYPGTVWRGVVPANSIVKTRQEHQILARRD</sequence>
<keyword evidence="5" id="KW-1185">Reference proteome</keyword>
<evidence type="ECO:0000313" key="4">
    <source>
        <dbReference type="EMBL" id="EDY18383.1"/>
    </source>
</evidence>
<dbReference type="InterPro" id="IPR050065">
    <property type="entry name" value="GlmU-like"/>
</dbReference>
<dbReference type="InterPro" id="IPR056729">
    <property type="entry name" value="GMPPB_C"/>
</dbReference>
<accession>B4D5H8</accession>
<evidence type="ECO:0000256" key="2">
    <source>
        <dbReference type="ARBA" id="ARBA00023315"/>
    </source>
</evidence>
<evidence type="ECO:0000259" key="3">
    <source>
        <dbReference type="Pfam" id="PF25087"/>
    </source>
</evidence>
<dbReference type="STRING" id="497964.CfE428DRAFT_4167"/>
<organism evidence="4 5">
    <name type="scientific">Chthoniobacter flavus Ellin428</name>
    <dbReference type="NCBI Taxonomy" id="497964"/>
    <lineage>
        <taxon>Bacteria</taxon>
        <taxon>Pseudomonadati</taxon>
        <taxon>Verrucomicrobiota</taxon>
        <taxon>Spartobacteria</taxon>
        <taxon>Chthoniobacterales</taxon>
        <taxon>Chthoniobacteraceae</taxon>
        <taxon>Chthoniobacter</taxon>
    </lineage>
</organism>
<evidence type="ECO:0000313" key="5">
    <source>
        <dbReference type="Proteomes" id="UP000005824"/>
    </source>
</evidence>
<dbReference type="PANTHER" id="PTHR43584:SF8">
    <property type="entry name" value="N-ACETYLMURAMATE ALPHA-1-PHOSPHATE URIDYLYLTRANSFERASE"/>
    <property type="match status" value="1"/>
</dbReference>
<feature type="domain" description="Mannose-1-phosphate guanyltransferase C-terminal" evidence="3">
    <location>
        <begin position="73"/>
        <end position="145"/>
    </location>
</feature>